<gene>
    <name evidence="1" type="ORF">O0236_007115</name>
</gene>
<dbReference type="Proteomes" id="UP001149860">
    <property type="component" value="Chromosome"/>
</dbReference>
<evidence type="ECO:0000313" key="1">
    <source>
        <dbReference type="EMBL" id="XFD39199.1"/>
    </source>
</evidence>
<sequence length="460" mass="52096">MEKRQHKYSKTNKRRSFKVFYIGLLIIAIIGGVGIWGYYRNHFKMTSINGIDVSGMTVAQATKKLNTTGLDRKNDLVVKGSSVNVNKSEVVGLFNKRSSMSMFSKPQLTTKVAISNQEKKRRQTLLPEFKAKIAQINLNRKPTRNTKVNVVNGKVTVNRGVQGTKLDTKWMIKQFKYQASHNLVIAVPKKVLKIDNPNGKFIRGQKQKLQSILNHEVTLKTYNKTLNFKANNYLDTITQVKRGKYYFDSNKLTTKINQLANKVDTLGKPYKMKVHSGAVMTVQGGTYGWQINRAKLTKVILDNLEHKSDSTINLKNYVSGMGYGRSKVNRTHVEVDLKNLMEYVYVNGKLKVKTPVMSGTVTGGNKTPQGTFYVLYKQRHATLRGNNNDGSKYASPVNYWVPITSDGVGLHDSPWQPAYVYGKPNYRSQYHSHGCLNNPPSIMGKVFANTYVNEQVIIYY</sequence>
<name>A0ACD5DDF4_9LACO</name>
<dbReference type="EMBL" id="CP168151">
    <property type="protein sequence ID" value="XFD39199.1"/>
    <property type="molecule type" value="Genomic_DNA"/>
</dbReference>
<evidence type="ECO:0000313" key="2">
    <source>
        <dbReference type="Proteomes" id="UP001149860"/>
    </source>
</evidence>
<accession>A0ACD5DDF4</accession>
<reference evidence="1" key="1">
    <citation type="submission" date="2024-08" db="EMBL/GenBank/DDBJ databases">
        <title>Lentilactobacillus sp. nov., isolated from tree bark.</title>
        <authorList>
            <person name="Phuengjayaem S."/>
            <person name="Tanasupawat S."/>
        </authorList>
    </citation>
    <scope>NUCLEOTIDE SEQUENCE</scope>
    <source>
        <strain evidence="1">SPB1-3</strain>
    </source>
</reference>
<organism evidence="1 2">
    <name type="scientific">Lentilactobacillus terminaliae</name>
    <dbReference type="NCBI Taxonomy" id="3003483"/>
    <lineage>
        <taxon>Bacteria</taxon>
        <taxon>Bacillati</taxon>
        <taxon>Bacillota</taxon>
        <taxon>Bacilli</taxon>
        <taxon>Lactobacillales</taxon>
        <taxon>Lactobacillaceae</taxon>
        <taxon>Lentilactobacillus</taxon>
    </lineage>
</organism>
<proteinExistence type="predicted"/>
<protein>
    <submittedName>
        <fullName evidence="1">L,D-transpeptidase family protein</fullName>
    </submittedName>
</protein>
<keyword evidence="2" id="KW-1185">Reference proteome</keyword>